<evidence type="ECO:0000313" key="3">
    <source>
        <dbReference type="Proteomes" id="UP000011081"/>
    </source>
</evidence>
<sequence>MHYIYYFRYKKVDVTTLMDLILFLSSLAHIASGANESLGAYNITDHTVMERQSYSSSSPLGEIELAEMQNLGAPIIVERSENTVSFQFSVLYFILGIFVSFLFIIVMFIYYVTKKKNRIRSIQVVQPSKLEWHHEAAREQWNV</sequence>
<dbReference type="VEuPathDB" id="MicrosporidiaDB:VCUG_00007"/>
<feature type="transmembrane region" description="Helical" evidence="1">
    <location>
        <begin position="90"/>
        <end position="112"/>
    </location>
</feature>
<gene>
    <name evidence="2" type="ORF">VCUG_00007</name>
</gene>
<proteinExistence type="predicted"/>
<protein>
    <submittedName>
        <fullName evidence="2">Uncharacterized protein</fullName>
    </submittedName>
</protein>
<dbReference type="EMBL" id="GL877404">
    <property type="protein sequence ID" value="ELA48398.1"/>
    <property type="molecule type" value="Genomic_DNA"/>
</dbReference>
<dbReference type="RefSeq" id="XP_008073028.1">
    <property type="nucleotide sequence ID" value="XM_008074837.1"/>
</dbReference>
<accession>L2GYR2</accession>
<dbReference type="InParanoid" id="L2GYR2"/>
<keyword evidence="1" id="KW-1133">Transmembrane helix</keyword>
<dbReference type="HOGENOM" id="CLU_1807686_0_0_1"/>
<keyword evidence="1" id="KW-0472">Membrane</keyword>
<dbReference type="Proteomes" id="UP000011081">
    <property type="component" value="Unassembled WGS sequence"/>
</dbReference>
<name>L2GYR2_VAVCU</name>
<keyword evidence="3" id="KW-1185">Reference proteome</keyword>
<evidence type="ECO:0000313" key="2">
    <source>
        <dbReference type="EMBL" id="ELA48398.1"/>
    </source>
</evidence>
<dbReference type="AlphaFoldDB" id="L2GYR2"/>
<keyword evidence="1" id="KW-0812">Transmembrane</keyword>
<organism evidence="2 3">
    <name type="scientific">Vavraia culicis (isolate floridensis)</name>
    <name type="common">Microsporidian parasite</name>
    <dbReference type="NCBI Taxonomy" id="948595"/>
    <lineage>
        <taxon>Eukaryota</taxon>
        <taxon>Fungi</taxon>
        <taxon>Fungi incertae sedis</taxon>
        <taxon>Microsporidia</taxon>
        <taxon>Pleistophoridae</taxon>
        <taxon>Vavraia</taxon>
    </lineage>
</organism>
<evidence type="ECO:0000256" key="1">
    <source>
        <dbReference type="SAM" id="Phobius"/>
    </source>
</evidence>
<reference evidence="3" key="1">
    <citation type="submission" date="2011-03" db="EMBL/GenBank/DDBJ databases">
        <title>The genome sequence of Vavraia culicis strain floridensis.</title>
        <authorList>
            <consortium name="The Broad Institute Genome Sequencing Platform"/>
            <person name="Cuomo C."/>
            <person name="Becnel J."/>
            <person name="Sanscrainte N."/>
            <person name="Young S.K."/>
            <person name="Zeng Q."/>
            <person name="Gargeya S."/>
            <person name="Fitzgerald M."/>
            <person name="Haas B."/>
            <person name="Abouelleil A."/>
            <person name="Alvarado L."/>
            <person name="Arachchi H.M."/>
            <person name="Berlin A."/>
            <person name="Chapman S.B."/>
            <person name="Gearin G."/>
            <person name="Goldberg J."/>
            <person name="Griggs A."/>
            <person name="Gujja S."/>
            <person name="Hansen M."/>
            <person name="Heiman D."/>
            <person name="Howarth C."/>
            <person name="Larimer J."/>
            <person name="Lui A."/>
            <person name="MacDonald P.J.P."/>
            <person name="McCowen C."/>
            <person name="Montmayeur A."/>
            <person name="Murphy C."/>
            <person name="Neiman D."/>
            <person name="Pearson M."/>
            <person name="Priest M."/>
            <person name="Roberts A."/>
            <person name="Saif S."/>
            <person name="Shea T."/>
            <person name="Sisk P."/>
            <person name="Stolte C."/>
            <person name="Sykes S."/>
            <person name="Wortman J."/>
            <person name="Nusbaum C."/>
            <person name="Birren B."/>
        </authorList>
    </citation>
    <scope>NUCLEOTIDE SEQUENCE [LARGE SCALE GENOMIC DNA]</scope>
    <source>
        <strain evidence="3">floridensis</strain>
    </source>
</reference>
<dbReference type="GeneID" id="19877899"/>